<dbReference type="AlphaFoldDB" id="A0A0F9IQV5"/>
<accession>A0A0F9IQV5</accession>
<gene>
    <name evidence="2" type="ORF">LCGC14_1549000</name>
</gene>
<keyword evidence="1" id="KW-0472">Membrane</keyword>
<reference evidence="2" key="1">
    <citation type="journal article" date="2015" name="Nature">
        <title>Complex archaea that bridge the gap between prokaryotes and eukaryotes.</title>
        <authorList>
            <person name="Spang A."/>
            <person name="Saw J.H."/>
            <person name="Jorgensen S.L."/>
            <person name="Zaremba-Niedzwiedzka K."/>
            <person name="Martijn J."/>
            <person name="Lind A.E."/>
            <person name="van Eijk R."/>
            <person name="Schleper C."/>
            <person name="Guy L."/>
            <person name="Ettema T.J."/>
        </authorList>
    </citation>
    <scope>NUCLEOTIDE SEQUENCE</scope>
</reference>
<organism evidence="2">
    <name type="scientific">marine sediment metagenome</name>
    <dbReference type="NCBI Taxonomy" id="412755"/>
    <lineage>
        <taxon>unclassified sequences</taxon>
        <taxon>metagenomes</taxon>
        <taxon>ecological metagenomes</taxon>
    </lineage>
</organism>
<feature type="transmembrane region" description="Helical" evidence="1">
    <location>
        <begin position="35"/>
        <end position="57"/>
    </location>
</feature>
<keyword evidence="1" id="KW-1133">Transmembrane helix</keyword>
<name>A0A0F9IQV5_9ZZZZ</name>
<comment type="caution">
    <text evidence="2">The sequence shown here is derived from an EMBL/GenBank/DDBJ whole genome shotgun (WGS) entry which is preliminary data.</text>
</comment>
<dbReference type="EMBL" id="LAZR01011813">
    <property type="protein sequence ID" value="KKM58616.1"/>
    <property type="molecule type" value="Genomic_DNA"/>
</dbReference>
<proteinExistence type="predicted"/>
<protein>
    <submittedName>
        <fullName evidence="2">Uncharacterized protein</fullName>
    </submittedName>
</protein>
<sequence length="64" mass="7563">MIYLLAYILASVMLNKMIDLRFIDRSGAWPQMDAFLTLLFFKILWPIGLIIFVIMYYRGRGSIE</sequence>
<evidence type="ECO:0000313" key="2">
    <source>
        <dbReference type="EMBL" id="KKM58616.1"/>
    </source>
</evidence>
<evidence type="ECO:0000256" key="1">
    <source>
        <dbReference type="SAM" id="Phobius"/>
    </source>
</evidence>
<keyword evidence="1" id="KW-0812">Transmembrane</keyword>